<protein>
    <submittedName>
        <fullName evidence="3">PPE domain-containing protein</fullName>
    </submittedName>
</protein>
<reference evidence="3 4" key="1">
    <citation type="submission" date="2019-09" db="EMBL/GenBank/DDBJ databases">
        <title>Report of infection by Mycobacterium simiae a patient suffering from pulmonary tuberculosis.</title>
        <authorList>
            <person name="Mohanty P.S."/>
            <person name="Bansal A.K."/>
            <person name="Singh H."/>
            <person name="Sharma S."/>
            <person name="Patil S.A."/>
            <person name="Upadhaya P."/>
            <person name="Singh P.K."/>
            <person name="Kumar D."/>
            <person name="Kumar S."/>
            <person name="Singh R.K."/>
            <person name="Chaudhary B."/>
        </authorList>
    </citation>
    <scope>NUCLEOTIDE SEQUENCE [LARGE SCALE GENOMIC DNA]</scope>
    <source>
        <strain evidence="3 4">JAL-560-SIM</strain>
    </source>
</reference>
<dbReference type="RefSeq" id="WP_149656700.1">
    <property type="nucleotide sequence ID" value="NZ_VTZN01000590.1"/>
</dbReference>
<gene>
    <name evidence="3" type="ORF">F0Q45_27020</name>
</gene>
<proteinExistence type="inferred from homology"/>
<keyword evidence="4" id="KW-1185">Reference proteome</keyword>
<dbReference type="Pfam" id="PF00823">
    <property type="entry name" value="PPE"/>
    <property type="match status" value="1"/>
</dbReference>
<sequence>MASFLMLPPEVNSARLFCGAGSAPMLRAARAWNGLADELASAASSFASITSDLASQAWQGP</sequence>
<comment type="caution">
    <text evidence="3">The sequence shown here is derived from an EMBL/GenBank/DDBJ whole genome shotgun (WGS) entry which is preliminary data.</text>
</comment>
<dbReference type="EMBL" id="VTZN01000590">
    <property type="protein sequence ID" value="KAA1238377.1"/>
    <property type="molecule type" value="Genomic_DNA"/>
</dbReference>
<comment type="similarity">
    <text evidence="1">Belongs to the mycobacterial PPE family.</text>
</comment>
<dbReference type="AlphaFoldDB" id="A0A5B1APM7"/>
<evidence type="ECO:0000259" key="2">
    <source>
        <dbReference type="Pfam" id="PF00823"/>
    </source>
</evidence>
<dbReference type="OrthoDB" id="4753752at2"/>
<feature type="non-terminal residue" evidence="3">
    <location>
        <position position="61"/>
    </location>
</feature>
<dbReference type="PANTHER" id="PTHR46766:SF1">
    <property type="entry name" value="GLUTAMINE-RICH PROTEIN 2"/>
    <property type="match status" value="1"/>
</dbReference>
<name>A0A5B1APM7_MYCSI</name>
<dbReference type="GO" id="GO:0052572">
    <property type="term" value="P:response to host immune response"/>
    <property type="evidence" value="ECO:0007669"/>
    <property type="project" value="TreeGrafter"/>
</dbReference>
<dbReference type="InterPro" id="IPR000030">
    <property type="entry name" value="PPE_dom"/>
</dbReference>
<dbReference type="InterPro" id="IPR038332">
    <property type="entry name" value="PPE_sf"/>
</dbReference>
<evidence type="ECO:0000256" key="1">
    <source>
        <dbReference type="ARBA" id="ARBA00010652"/>
    </source>
</evidence>
<dbReference type="SUPFAM" id="SSF140459">
    <property type="entry name" value="PE/PPE dimer-like"/>
    <property type="match status" value="1"/>
</dbReference>
<organism evidence="3 4">
    <name type="scientific">Mycobacterium simiae</name>
    <name type="common">Mycobacterium habana</name>
    <dbReference type="NCBI Taxonomy" id="1784"/>
    <lineage>
        <taxon>Bacteria</taxon>
        <taxon>Bacillati</taxon>
        <taxon>Actinomycetota</taxon>
        <taxon>Actinomycetes</taxon>
        <taxon>Mycobacteriales</taxon>
        <taxon>Mycobacteriaceae</taxon>
        <taxon>Mycobacterium</taxon>
        <taxon>Mycobacterium simiae complex</taxon>
    </lineage>
</organism>
<evidence type="ECO:0000313" key="4">
    <source>
        <dbReference type="Proteomes" id="UP000324701"/>
    </source>
</evidence>
<evidence type="ECO:0000313" key="3">
    <source>
        <dbReference type="EMBL" id="KAA1238377.1"/>
    </source>
</evidence>
<dbReference type="Gene3D" id="1.20.1260.20">
    <property type="entry name" value="PPE superfamily"/>
    <property type="match status" value="1"/>
</dbReference>
<feature type="domain" description="PPE" evidence="2">
    <location>
        <begin position="4"/>
        <end position="61"/>
    </location>
</feature>
<dbReference type="Proteomes" id="UP000324701">
    <property type="component" value="Unassembled WGS sequence"/>
</dbReference>
<accession>A0A5B1APM7</accession>
<dbReference type="PANTHER" id="PTHR46766">
    <property type="entry name" value="GLUTAMINE-RICH PROTEIN 2"/>
    <property type="match status" value="1"/>
</dbReference>